<reference evidence="2 3" key="1">
    <citation type="submission" date="2023-10" db="EMBL/GenBank/DDBJ databases">
        <title>Development of a sustainable strategy for remediation of hydrocarbon-contaminated territories based on the waste exchange concept.</title>
        <authorList>
            <person name="Krivoruchko A."/>
        </authorList>
    </citation>
    <scope>NUCLEOTIDE SEQUENCE [LARGE SCALE GENOMIC DNA]</scope>
    <source>
        <strain evidence="2 3">IEGM 1203</strain>
    </source>
</reference>
<dbReference type="Proteomes" id="UP001185927">
    <property type="component" value="Unassembled WGS sequence"/>
</dbReference>
<proteinExistence type="predicted"/>
<dbReference type="SMART" id="SM01040">
    <property type="entry name" value="Bro-N"/>
    <property type="match status" value="1"/>
</dbReference>
<feature type="domain" description="Bro-N" evidence="1">
    <location>
        <begin position="1"/>
        <end position="103"/>
    </location>
</feature>
<evidence type="ECO:0000259" key="1">
    <source>
        <dbReference type="PROSITE" id="PS51750"/>
    </source>
</evidence>
<evidence type="ECO:0000313" key="2">
    <source>
        <dbReference type="EMBL" id="MDV6271078.1"/>
    </source>
</evidence>
<dbReference type="Pfam" id="PF02498">
    <property type="entry name" value="Bro-N"/>
    <property type="match status" value="1"/>
</dbReference>
<comment type="caution">
    <text evidence="2">The sequence shown here is derived from an EMBL/GenBank/DDBJ whole genome shotgun (WGS) entry which is preliminary data.</text>
</comment>
<dbReference type="InterPro" id="IPR003497">
    <property type="entry name" value="BRO_N_domain"/>
</dbReference>
<gene>
    <name evidence="2" type="ORF">R3Q16_31105</name>
</gene>
<evidence type="ECO:0000313" key="3">
    <source>
        <dbReference type="Proteomes" id="UP001185927"/>
    </source>
</evidence>
<dbReference type="PANTHER" id="PTHR36180">
    <property type="entry name" value="DNA-BINDING PROTEIN-RELATED-RELATED"/>
    <property type="match status" value="1"/>
</dbReference>
<name>A0ABU4C3K0_RHOGO</name>
<dbReference type="InterPro" id="IPR005039">
    <property type="entry name" value="Ant_C"/>
</dbReference>
<accession>A0ABU4C3K0</accession>
<dbReference type="Pfam" id="PF03374">
    <property type="entry name" value="ANT"/>
    <property type="match status" value="1"/>
</dbReference>
<dbReference type="RefSeq" id="WP_317545541.1">
    <property type="nucleotide sequence ID" value="NZ_JAWLKB010000031.1"/>
</dbReference>
<sequence length="254" mass="28721">MSHELFAYEGAELRTPTYDGNPWFVAADAARLLEYRMASDMTRRLDDDEKGTRSVRTPGGYQEMTVISEAGFYAAILGSQSAKAKAVKRWLTHEVLPALRKTGIYSTAPALTELEAAQKYVAALERESVANAKIAELEPKAEYVDVFVAGSDVLSFRTVASTLEVSEGWLRRELVDRRWIYVEETSRWSNSKGCKVTGRRYSEYSDKKAYFQRCEAHDAPRFRGEVMHTLKITAEGAQAISRMIPRWSKELVKT</sequence>
<organism evidence="2 3">
    <name type="scientific">Rhodococcus globerulus</name>
    <dbReference type="NCBI Taxonomy" id="33008"/>
    <lineage>
        <taxon>Bacteria</taxon>
        <taxon>Bacillati</taxon>
        <taxon>Actinomycetota</taxon>
        <taxon>Actinomycetes</taxon>
        <taxon>Mycobacteriales</taxon>
        <taxon>Nocardiaceae</taxon>
        <taxon>Rhodococcus</taxon>
    </lineage>
</organism>
<protein>
    <submittedName>
        <fullName evidence="2">BRO family protein</fullName>
    </submittedName>
</protein>
<dbReference type="EMBL" id="JAWLKB010000031">
    <property type="protein sequence ID" value="MDV6271078.1"/>
    <property type="molecule type" value="Genomic_DNA"/>
</dbReference>
<dbReference type="PANTHER" id="PTHR36180:SF2">
    <property type="entry name" value="BRO FAMILY PROTEIN"/>
    <property type="match status" value="1"/>
</dbReference>
<keyword evidence="3" id="KW-1185">Reference proteome</keyword>
<dbReference type="PROSITE" id="PS51750">
    <property type="entry name" value="BRO_N"/>
    <property type="match status" value="1"/>
</dbReference>